<reference evidence="1" key="1">
    <citation type="submission" date="2014-11" db="EMBL/GenBank/DDBJ databases">
        <authorList>
            <person name="Amaro Gonzalez C."/>
        </authorList>
    </citation>
    <scope>NUCLEOTIDE SEQUENCE</scope>
</reference>
<reference evidence="1" key="2">
    <citation type="journal article" date="2015" name="Fish Shellfish Immunol.">
        <title>Early steps in the European eel (Anguilla anguilla)-Vibrio vulnificus interaction in the gills: Role of the RtxA13 toxin.</title>
        <authorList>
            <person name="Callol A."/>
            <person name="Pajuelo D."/>
            <person name="Ebbesson L."/>
            <person name="Teles M."/>
            <person name="MacKenzie S."/>
            <person name="Amaro C."/>
        </authorList>
    </citation>
    <scope>NUCLEOTIDE SEQUENCE</scope>
</reference>
<proteinExistence type="predicted"/>
<evidence type="ECO:0000313" key="1">
    <source>
        <dbReference type="EMBL" id="JAH08016.1"/>
    </source>
</evidence>
<dbReference type="EMBL" id="GBXM01100561">
    <property type="protein sequence ID" value="JAH08016.1"/>
    <property type="molecule type" value="Transcribed_RNA"/>
</dbReference>
<name>A0A0E9PTQ2_ANGAN</name>
<dbReference type="AlphaFoldDB" id="A0A0E9PTQ2"/>
<sequence length="18" mass="2094">MRKRNVGIQLSPNALMEH</sequence>
<accession>A0A0E9PTQ2</accession>
<protein>
    <submittedName>
        <fullName evidence="1">Uncharacterized protein</fullName>
    </submittedName>
</protein>
<organism evidence="1">
    <name type="scientific">Anguilla anguilla</name>
    <name type="common">European freshwater eel</name>
    <name type="synonym">Muraena anguilla</name>
    <dbReference type="NCBI Taxonomy" id="7936"/>
    <lineage>
        <taxon>Eukaryota</taxon>
        <taxon>Metazoa</taxon>
        <taxon>Chordata</taxon>
        <taxon>Craniata</taxon>
        <taxon>Vertebrata</taxon>
        <taxon>Euteleostomi</taxon>
        <taxon>Actinopterygii</taxon>
        <taxon>Neopterygii</taxon>
        <taxon>Teleostei</taxon>
        <taxon>Anguilliformes</taxon>
        <taxon>Anguillidae</taxon>
        <taxon>Anguilla</taxon>
    </lineage>
</organism>